<name>A0A0F9UAN5_9ZZZZ</name>
<reference evidence="1" key="1">
    <citation type="journal article" date="2015" name="Nature">
        <title>Complex archaea that bridge the gap between prokaryotes and eukaryotes.</title>
        <authorList>
            <person name="Spang A."/>
            <person name="Saw J.H."/>
            <person name="Jorgensen S.L."/>
            <person name="Zaremba-Niedzwiedzka K."/>
            <person name="Martijn J."/>
            <person name="Lind A.E."/>
            <person name="van Eijk R."/>
            <person name="Schleper C."/>
            <person name="Guy L."/>
            <person name="Ettema T.J."/>
        </authorList>
    </citation>
    <scope>NUCLEOTIDE SEQUENCE</scope>
</reference>
<comment type="caution">
    <text evidence="1">The sequence shown here is derived from an EMBL/GenBank/DDBJ whole genome shotgun (WGS) entry which is preliminary data.</text>
</comment>
<evidence type="ECO:0000313" key="1">
    <source>
        <dbReference type="EMBL" id="KKN84387.1"/>
    </source>
</evidence>
<dbReference type="EMBL" id="LAZR01000171">
    <property type="protein sequence ID" value="KKN84387.1"/>
    <property type="molecule type" value="Genomic_DNA"/>
</dbReference>
<organism evidence="1">
    <name type="scientific">marine sediment metagenome</name>
    <dbReference type="NCBI Taxonomy" id="412755"/>
    <lineage>
        <taxon>unclassified sequences</taxon>
        <taxon>metagenomes</taxon>
        <taxon>ecological metagenomes</taxon>
    </lineage>
</organism>
<gene>
    <name evidence="1" type="ORF">LCGC14_0288490</name>
</gene>
<sequence length="79" mass="8554">MRGLAEIQADNERAATRELAELRADTVKGLRRAFDLHGIEGVARLLGEAGIIISLLGPFAADHDCLRPGEETVFPNDRG</sequence>
<dbReference type="AlphaFoldDB" id="A0A0F9UAN5"/>
<proteinExistence type="predicted"/>
<protein>
    <submittedName>
        <fullName evidence="1">Uncharacterized protein</fullName>
    </submittedName>
</protein>
<accession>A0A0F9UAN5</accession>